<dbReference type="Gene3D" id="1.10.260.40">
    <property type="entry name" value="lambda repressor-like DNA-binding domains"/>
    <property type="match status" value="1"/>
</dbReference>
<protein>
    <submittedName>
        <fullName evidence="6">LacI family transcriptional regulator</fullName>
    </submittedName>
</protein>
<accession>A0AA41QMQ2</accession>
<dbReference type="EMBL" id="JALAZD010000001">
    <property type="protein sequence ID" value="MCI0126654.1"/>
    <property type="molecule type" value="Genomic_DNA"/>
</dbReference>
<dbReference type="GO" id="GO:0003700">
    <property type="term" value="F:DNA-binding transcription factor activity"/>
    <property type="evidence" value="ECO:0007669"/>
    <property type="project" value="TreeGrafter"/>
</dbReference>
<organism evidence="6 7">
    <name type="scientific">Paradevosia shaoguanensis</name>
    <dbReference type="NCBI Taxonomy" id="1335043"/>
    <lineage>
        <taxon>Bacteria</taxon>
        <taxon>Pseudomonadati</taxon>
        <taxon>Pseudomonadota</taxon>
        <taxon>Alphaproteobacteria</taxon>
        <taxon>Hyphomicrobiales</taxon>
        <taxon>Devosiaceae</taxon>
        <taxon>Paradevosia</taxon>
    </lineage>
</organism>
<keyword evidence="7" id="KW-1185">Reference proteome</keyword>
<dbReference type="RefSeq" id="WP_035095081.1">
    <property type="nucleotide sequence ID" value="NZ_CP068983.1"/>
</dbReference>
<dbReference type="PANTHER" id="PTHR30146:SF148">
    <property type="entry name" value="HTH-TYPE TRANSCRIPTIONAL REPRESSOR PURR-RELATED"/>
    <property type="match status" value="1"/>
</dbReference>
<feature type="domain" description="HTH lacI-type" evidence="5">
    <location>
        <begin position="2"/>
        <end position="56"/>
    </location>
</feature>
<dbReference type="CDD" id="cd06267">
    <property type="entry name" value="PBP1_LacI_sugar_binding-like"/>
    <property type="match status" value="1"/>
</dbReference>
<keyword evidence="1" id="KW-0678">Repressor</keyword>
<evidence type="ECO:0000256" key="1">
    <source>
        <dbReference type="ARBA" id="ARBA00022491"/>
    </source>
</evidence>
<dbReference type="InterPro" id="IPR028082">
    <property type="entry name" value="Peripla_BP_I"/>
</dbReference>
<dbReference type="GO" id="GO:0000976">
    <property type="term" value="F:transcription cis-regulatory region binding"/>
    <property type="evidence" value="ECO:0007669"/>
    <property type="project" value="TreeGrafter"/>
</dbReference>
<gene>
    <name evidence="6" type="ORF">ML536_07425</name>
</gene>
<dbReference type="InterPro" id="IPR000843">
    <property type="entry name" value="HTH_LacI"/>
</dbReference>
<dbReference type="SUPFAM" id="SSF53822">
    <property type="entry name" value="Periplasmic binding protein-like I"/>
    <property type="match status" value="1"/>
</dbReference>
<dbReference type="Pfam" id="PF00532">
    <property type="entry name" value="Peripla_BP_1"/>
    <property type="match status" value="1"/>
</dbReference>
<dbReference type="InterPro" id="IPR010982">
    <property type="entry name" value="Lambda_DNA-bd_dom_sf"/>
</dbReference>
<dbReference type="CDD" id="cd01392">
    <property type="entry name" value="HTH_LacI"/>
    <property type="match status" value="1"/>
</dbReference>
<keyword evidence="3" id="KW-0238">DNA-binding</keyword>
<dbReference type="InterPro" id="IPR001761">
    <property type="entry name" value="Peripla_BP/Lac1_sug-bd_dom"/>
</dbReference>
<dbReference type="SMART" id="SM00354">
    <property type="entry name" value="HTH_LACI"/>
    <property type="match status" value="1"/>
</dbReference>
<evidence type="ECO:0000256" key="4">
    <source>
        <dbReference type="ARBA" id="ARBA00023163"/>
    </source>
</evidence>
<dbReference type="SUPFAM" id="SSF47413">
    <property type="entry name" value="lambda repressor-like DNA-binding domains"/>
    <property type="match status" value="1"/>
</dbReference>
<reference evidence="6" key="1">
    <citation type="submission" date="2022-03" db="EMBL/GenBank/DDBJ databases">
        <title>The complete genome sequence of a Methyloterrigena soli.</title>
        <authorList>
            <person name="Zi Z."/>
        </authorList>
    </citation>
    <scope>NUCLEOTIDE SEQUENCE</scope>
    <source>
        <strain evidence="6">M48</strain>
    </source>
</reference>
<evidence type="ECO:0000259" key="5">
    <source>
        <dbReference type="PROSITE" id="PS50932"/>
    </source>
</evidence>
<keyword evidence="4" id="KW-0804">Transcription</keyword>
<evidence type="ECO:0000313" key="6">
    <source>
        <dbReference type="EMBL" id="MCI0126654.1"/>
    </source>
</evidence>
<dbReference type="Gene3D" id="3.40.50.2300">
    <property type="match status" value="2"/>
</dbReference>
<evidence type="ECO:0000256" key="2">
    <source>
        <dbReference type="ARBA" id="ARBA00023015"/>
    </source>
</evidence>
<dbReference type="Pfam" id="PF00356">
    <property type="entry name" value="LacI"/>
    <property type="match status" value="1"/>
</dbReference>
<evidence type="ECO:0000313" key="7">
    <source>
        <dbReference type="Proteomes" id="UP001156140"/>
    </source>
</evidence>
<sequence>MSTIRDVARIAKVSITTVSATLNGTAPVSEELRARVWAAVEEAGYHPDPVARNLRKGVSNTIGLIVPDIATPWAAHLAKAMQSALSDRGYNMLFASNEDDPEREFREIELFSAHRVAGLIVAPTSHGPDYPERLSAAIRTPAVLVDRLIADSRFDAVVDDNHLGAQLVTRHLLTLGHRDIAFLVGRPGISPSDERFEGFCQTMVAAGVPIREDLVRWSCYKFDHAFTAVQQLMNMPSPPTAIACINIAQLLGTMAGLKNIGLSVPHDVSVISFDGFHPAEGWAPSITSLHQDIATISARASELLMSRIAGEAGEPQVIRIPPRLQIRESCRQI</sequence>
<evidence type="ECO:0000256" key="3">
    <source>
        <dbReference type="ARBA" id="ARBA00023125"/>
    </source>
</evidence>
<proteinExistence type="predicted"/>
<dbReference type="AlphaFoldDB" id="A0AA41QMQ2"/>
<dbReference type="Proteomes" id="UP001156140">
    <property type="component" value="Unassembled WGS sequence"/>
</dbReference>
<keyword evidence="2" id="KW-0805">Transcription regulation</keyword>
<dbReference type="PANTHER" id="PTHR30146">
    <property type="entry name" value="LACI-RELATED TRANSCRIPTIONAL REPRESSOR"/>
    <property type="match status" value="1"/>
</dbReference>
<dbReference type="PROSITE" id="PS50932">
    <property type="entry name" value="HTH_LACI_2"/>
    <property type="match status" value="1"/>
</dbReference>
<comment type="caution">
    <text evidence="6">The sequence shown here is derived from an EMBL/GenBank/DDBJ whole genome shotgun (WGS) entry which is preliminary data.</text>
</comment>
<name>A0AA41QMQ2_9HYPH</name>